<dbReference type="GO" id="GO:0016491">
    <property type="term" value="F:oxidoreductase activity"/>
    <property type="evidence" value="ECO:0007669"/>
    <property type="project" value="UniProtKB-KW"/>
</dbReference>
<keyword evidence="4" id="KW-0560">Oxidoreductase</keyword>
<dbReference type="GO" id="GO:0042597">
    <property type="term" value="C:periplasmic space"/>
    <property type="evidence" value="ECO:0007669"/>
    <property type="project" value="UniProtKB-SubCell"/>
</dbReference>
<keyword evidence="2" id="KW-1133">Transmembrane helix</keyword>
<dbReference type="PANTHER" id="PTHR35272:SF4">
    <property type="entry name" value="THIOL:DISULFIDE INTERCHANGE PROTEIN DSBG"/>
    <property type="match status" value="1"/>
</dbReference>
<dbReference type="NCBIfam" id="NF008657">
    <property type="entry name" value="PRK11657.1"/>
    <property type="match status" value="1"/>
</dbReference>
<dbReference type="InterPro" id="IPR051470">
    <property type="entry name" value="Thiol:disulfide_interchange"/>
</dbReference>
<dbReference type="PANTHER" id="PTHR35272">
    <property type="entry name" value="THIOL:DISULFIDE INTERCHANGE PROTEIN DSBC-RELATED"/>
    <property type="match status" value="1"/>
</dbReference>
<dbReference type="Proteomes" id="UP001161276">
    <property type="component" value="Unassembled WGS sequence"/>
</dbReference>
<accession>A0AA43B1Z9</accession>
<dbReference type="InterPro" id="IPR009094">
    <property type="entry name" value="DiS-bond_isomerase_DsbC/G_N_sf"/>
</dbReference>
<keyword evidence="2" id="KW-0812">Transmembrane</keyword>
<dbReference type="Pfam" id="PF13098">
    <property type="entry name" value="Thioredoxin_2"/>
    <property type="match status" value="1"/>
</dbReference>
<dbReference type="AlphaFoldDB" id="A0AA43B1Z9"/>
<gene>
    <name evidence="4" type="primary">dsbG</name>
    <name evidence="4" type="ORF">N5K24_12600</name>
</gene>
<comment type="subcellular location">
    <subcellularLocation>
        <location evidence="1">Periplasm</location>
    </subcellularLocation>
</comment>
<dbReference type="EMBL" id="JAOCKG010000004">
    <property type="protein sequence ID" value="MDH2051244.1"/>
    <property type="molecule type" value="Genomic_DNA"/>
</dbReference>
<feature type="domain" description="Thioredoxin-like fold" evidence="3">
    <location>
        <begin position="139"/>
        <end position="285"/>
    </location>
</feature>
<dbReference type="InterPro" id="IPR033954">
    <property type="entry name" value="DiS-bond_Isoase_DsbC/G"/>
</dbReference>
<evidence type="ECO:0000313" key="5">
    <source>
        <dbReference type="Proteomes" id="UP001161276"/>
    </source>
</evidence>
<dbReference type="SUPFAM" id="SSF52833">
    <property type="entry name" value="Thioredoxin-like"/>
    <property type="match status" value="1"/>
</dbReference>
<comment type="caution">
    <text evidence="4">The sequence shown here is derived from an EMBL/GenBank/DDBJ whole genome shotgun (WGS) entry which is preliminary data.</text>
</comment>
<dbReference type="InterPro" id="IPR036249">
    <property type="entry name" value="Thioredoxin-like_sf"/>
</dbReference>
<dbReference type="CDD" id="cd03020">
    <property type="entry name" value="DsbA_DsbC_DsbG"/>
    <property type="match status" value="1"/>
</dbReference>
<dbReference type="Gene3D" id="3.10.450.70">
    <property type="entry name" value="Disulphide bond isomerase, DsbC/G, N-terminal"/>
    <property type="match status" value="1"/>
</dbReference>
<keyword evidence="1" id="KW-0574">Periplasm</keyword>
<organism evidence="4 5">
    <name type="scientific">Achromobacter marplatensis</name>
    <dbReference type="NCBI Taxonomy" id="470868"/>
    <lineage>
        <taxon>Bacteria</taxon>
        <taxon>Pseudomonadati</taxon>
        <taxon>Pseudomonadota</taxon>
        <taxon>Betaproteobacteria</taxon>
        <taxon>Burkholderiales</taxon>
        <taxon>Alcaligenaceae</taxon>
        <taxon>Achromobacter</taxon>
    </lineage>
</organism>
<evidence type="ECO:0000256" key="1">
    <source>
        <dbReference type="RuleBase" id="RU364038"/>
    </source>
</evidence>
<keyword evidence="1" id="KW-0732">Signal</keyword>
<evidence type="ECO:0000313" key="4">
    <source>
        <dbReference type="EMBL" id="MDH2051244.1"/>
    </source>
</evidence>
<dbReference type="SUPFAM" id="SSF54423">
    <property type="entry name" value="DsbC/DsbG N-terminal domain-like"/>
    <property type="match status" value="1"/>
</dbReference>
<sequence>MIHTVNHVTPDGADTLCGELFSRLFSLAAPAALALMIAAPAIAQDLPPALRALQADGLEILGPLKAPAGIQAWAARAGSHPVALYAAPDGQHVIAGTLLDKDGNDMTREPLQAATAPSISSDLWKQLETTTWLADGKPDAARIVYVFTDPNCPYCAKFWTDARPWVDAGRVQLRHVVVGMLTPTSPGKAAALLSAPDPAKALYDYEARQGAGVAAQMAAGRVRPVNDEALKALDPIPADIQGKLLANMAVMQAWSLRATPAFVWRDDKGQIRQRTGMPPSEIESVLGARP</sequence>
<feature type="transmembrane region" description="Helical" evidence="2">
    <location>
        <begin position="20"/>
        <end position="43"/>
    </location>
</feature>
<name>A0AA43B1Z9_9BURK</name>
<evidence type="ECO:0000256" key="2">
    <source>
        <dbReference type="SAM" id="Phobius"/>
    </source>
</evidence>
<evidence type="ECO:0000259" key="3">
    <source>
        <dbReference type="Pfam" id="PF13098"/>
    </source>
</evidence>
<dbReference type="InterPro" id="IPR012336">
    <property type="entry name" value="Thioredoxin-like_fold"/>
</dbReference>
<keyword evidence="2" id="KW-0472">Membrane</keyword>
<keyword evidence="1" id="KW-0676">Redox-active center</keyword>
<protein>
    <recommendedName>
        <fullName evidence="1">Thiol:disulfide interchange protein</fullName>
    </recommendedName>
</protein>
<comment type="similarity">
    <text evidence="1">Belongs to the thioredoxin family. DsbC subfamily.</text>
</comment>
<comment type="function">
    <text evidence="1">Required for disulfide bond formation in some periplasmic proteins. Acts by transferring its disulfide bond to other proteins and is reduced in the process.</text>
</comment>
<dbReference type="Gene3D" id="3.40.30.10">
    <property type="entry name" value="Glutaredoxin"/>
    <property type="match status" value="1"/>
</dbReference>
<proteinExistence type="inferred from homology"/>
<dbReference type="RefSeq" id="WP_232312184.1">
    <property type="nucleotide sequence ID" value="NZ_JAOCKG010000004.1"/>
</dbReference>
<reference evidence="4" key="1">
    <citation type="submission" date="2022-09" db="EMBL/GenBank/DDBJ databases">
        <title>Intensive care unit water sources are persistently colonized with multi-drug resistant bacteria and are the site of extensive horizontal gene transfer of antibiotic resistance genes.</title>
        <authorList>
            <person name="Diorio-Toth L."/>
        </authorList>
    </citation>
    <scope>NUCLEOTIDE SEQUENCE</scope>
    <source>
        <strain evidence="4">GD03676</strain>
    </source>
</reference>